<feature type="domain" description="PAC" evidence="9">
    <location>
        <begin position="76"/>
        <end position="133"/>
    </location>
</feature>
<evidence type="ECO:0000313" key="11">
    <source>
        <dbReference type="Proteomes" id="UP000604341"/>
    </source>
</evidence>
<dbReference type="Gene3D" id="3.30.450.20">
    <property type="entry name" value="PAS domain"/>
    <property type="match status" value="1"/>
</dbReference>
<comment type="catalytic activity">
    <reaction evidence="1">
        <text>ATP + protein L-histidine = ADP + protein N-phospho-L-histidine.</text>
        <dbReference type="EC" id="2.7.13.3"/>
    </reaction>
</comment>
<name>A0ABQ2FGT1_9DEIO</name>
<keyword evidence="11" id="KW-1185">Reference proteome</keyword>
<dbReference type="Gene3D" id="3.30.565.10">
    <property type="entry name" value="Histidine kinase-like ATPase, C-terminal domain"/>
    <property type="match status" value="1"/>
</dbReference>
<dbReference type="SUPFAM" id="SSF55874">
    <property type="entry name" value="ATPase domain of HSP90 chaperone/DNA topoisomerase II/histidine kinase"/>
    <property type="match status" value="1"/>
</dbReference>
<keyword evidence="7" id="KW-0175">Coiled coil</keyword>
<evidence type="ECO:0000256" key="5">
    <source>
        <dbReference type="ARBA" id="ARBA00022777"/>
    </source>
</evidence>
<dbReference type="SUPFAM" id="SSF55785">
    <property type="entry name" value="PYP-like sensor domain (PAS domain)"/>
    <property type="match status" value="1"/>
</dbReference>
<evidence type="ECO:0000259" key="9">
    <source>
        <dbReference type="PROSITE" id="PS50113"/>
    </source>
</evidence>
<gene>
    <name evidence="10" type="ORF">GCM10010844_03120</name>
</gene>
<evidence type="ECO:0000256" key="1">
    <source>
        <dbReference type="ARBA" id="ARBA00000085"/>
    </source>
</evidence>
<dbReference type="InterPro" id="IPR003018">
    <property type="entry name" value="GAF"/>
</dbReference>
<organism evidence="10 11">
    <name type="scientific">Deinococcus radiotolerans</name>
    <dbReference type="NCBI Taxonomy" id="1309407"/>
    <lineage>
        <taxon>Bacteria</taxon>
        <taxon>Thermotogati</taxon>
        <taxon>Deinococcota</taxon>
        <taxon>Deinococci</taxon>
        <taxon>Deinococcales</taxon>
        <taxon>Deinococcaceae</taxon>
        <taxon>Deinococcus</taxon>
    </lineage>
</organism>
<dbReference type="SMART" id="SM00388">
    <property type="entry name" value="HisKA"/>
    <property type="match status" value="1"/>
</dbReference>
<dbReference type="EMBL" id="BMPE01000001">
    <property type="protein sequence ID" value="GGK87926.1"/>
    <property type="molecule type" value="Genomic_DNA"/>
</dbReference>
<keyword evidence="3" id="KW-0597">Phosphoprotein</keyword>
<dbReference type="Pfam" id="PF13185">
    <property type="entry name" value="GAF_2"/>
    <property type="match status" value="1"/>
</dbReference>
<dbReference type="InterPro" id="IPR003594">
    <property type="entry name" value="HATPase_dom"/>
</dbReference>
<keyword evidence="6" id="KW-0472">Membrane</keyword>
<keyword evidence="4" id="KW-0808">Transferase</keyword>
<dbReference type="InterPro" id="IPR035965">
    <property type="entry name" value="PAS-like_dom_sf"/>
</dbReference>
<dbReference type="InterPro" id="IPR003661">
    <property type="entry name" value="HisK_dim/P_dom"/>
</dbReference>
<feature type="domain" description="Histidine kinase" evidence="8">
    <location>
        <begin position="518"/>
        <end position="730"/>
    </location>
</feature>
<evidence type="ECO:0000256" key="4">
    <source>
        <dbReference type="ARBA" id="ARBA00022679"/>
    </source>
</evidence>
<protein>
    <recommendedName>
        <fullName evidence="2">histidine kinase</fullName>
        <ecNumber evidence="2">2.7.13.3</ecNumber>
    </recommendedName>
</protein>
<dbReference type="SUPFAM" id="SSF47384">
    <property type="entry name" value="Homodimeric domain of signal transducing histidine kinase"/>
    <property type="match status" value="1"/>
</dbReference>
<dbReference type="PROSITE" id="PS50113">
    <property type="entry name" value="PAC"/>
    <property type="match status" value="1"/>
</dbReference>
<dbReference type="RefSeq" id="WP_189067209.1">
    <property type="nucleotide sequence ID" value="NZ_BMPE01000001.1"/>
</dbReference>
<dbReference type="Gene3D" id="3.30.450.40">
    <property type="match status" value="2"/>
</dbReference>
<dbReference type="InterPro" id="IPR036890">
    <property type="entry name" value="HATPase_C_sf"/>
</dbReference>
<reference evidence="11" key="1">
    <citation type="journal article" date="2019" name="Int. J. Syst. Evol. Microbiol.">
        <title>The Global Catalogue of Microorganisms (GCM) 10K type strain sequencing project: providing services to taxonomists for standard genome sequencing and annotation.</title>
        <authorList>
            <consortium name="The Broad Institute Genomics Platform"/>
            <consortium name="The Broad Institute Genome Sequencing Center for Infectious Disease"/>
            <person name="Wu L."/>
            <person name="Ma J."/>
        </authorList>
    </citation>
    <scope>NUCLEOTIDE SEQUENCE [LARGE SCALE GENOMIC DNA]</scope>
    <source>
        <strain evidence="11">JCM 19173</strain>
    </source>
</reference>
<evidence type="ECO:0000256" key="2">
    <source>
        <dbReference type="ARBA" id="ARBA00012438"/>
    </source>
</evidence>
<dbReference type="Proteomes" id="UP000604341">
    <property type="component" value="Unassembled WGS sequence"/>
</dbReference>
<dbReference type="CDD" id="cd00082">
    <property type="entry name" value="HisKA"/>
    <property type="match status" value="1"/>
</dbReference>
<dbReference type="SMART" id="SM00387">
    <property type="entry name" value="HATPase_c"/>
    <property type="match status" value="1"/>
</dbReference>
<dbReference type="InterPro" id="IPR004358">
    <property type="entry name" value="Sig_transdc_His_kin-like_C"/>
</dbReference>
<dbReference type="Pfam" id="PF00512">
    <property type="entry name" value="HisKA"/>
    <property type="match status" value="1"/>
</dbReference>
<dbReference type="EC" id="2.7.13.3" evidence="2"/>
<dbReference type="PROSITE" id="PS50109">
    <property type="entry name" value="HIS_KIN"/>
    <property type="match status" value="1"/>
</dbReference>
<evidence type="ECO:0000256" key="7">
    <source>
        <dbReference type="SAM" id="Coils"/>
    </source>
</evidence>
<sequence length="732" mass="80610">MATATDLTPRQLQAIIEVNEDCIKVLDLDARLLSMNDGGLRVMEIPDFKVCHHALLTSFWDGEDRVRLEAALDAARAGETRTFVGQARTFQGNLKWWSVTVGPLRDEAGQITHLLATSRDVTAQKAAEEAQRAAQARLEQHADLLAQQVRDQTRALEMQAAAQDAFVRFTETVGIETDLRLLAQQAVTVVQTHIRDLGVVHYELDLTAGLWRPVAWSPELSPELVEQIQAGVPVDTPDFAEVVRQGAPIFVSEWSAARNDLPSATVYRAAGLVPILVGGELRALFTVGHQTAAQWAARDQAIVRAVVRGLSLAMERAVHTQQLTQQRDDLDRRAQELATLLQLTEDQGETTDPLTLIRRAQELVLALLPPSFAAYYEAEGNRWRLRSQVGGAESVLLQAAMAAGFPVGATPSFDLVAHTREPSFVDVYDAGTDVDPEVAQGVSAHATLPLIVGGNVRGLFNVPLFESRSWTASDQAVLQTMMRHLGVVIERLERSAQLMQSNAELHASNQELEAFTYSVSHDLRTPVRHVSGYATLALKELARGDLTRLARRLDVVSDAGKRMETLLDAMLTLSRAGRTLLTVQSVPLEQVVEQVQRDLLLRYPDLPVTWFKDPLPIVQGDPGALQQVLRYLLDNALKFSPEQATVHVWVEERPQEWAVFVMDEGVGFDPRYAGRLFGAFQRLHTQQEFAGAGIGLATVKRLVSRHGGKVWAEGQAGQGATFGFSLPKTPRV</sequence>
<dbReference type="PRINTS" id="PR00344">
    <property type="entry name" value="BCTRLSENSOR"/>
</dbReference>
<dbReference type="InterPro" id="IPR050351">
    <property type="entry name" value="BphY/WalK/GraS-like"/>
</dbReference>
<dbReference type="InterPro" id="IPR029016">
    <property type="entry name" value="GAF-like_dom_sf"/>
</dbReference>
<evidence type="ECO:0000256" key="3">
    <source>
        <dbReference type="ARBA" id="ARBA00022553"/>
    </source>
</evidence>
<keyword evidence="5" id="KW-0418">Kinase</keyword>
<evidence type="ECO:0000256" key="6">
    <source>
        <dbReference type="ARBA" id="ARBA00023136"/>
    </source>
</evidence>
<dbReference type="SUPFAM" id="SSF55781">
    <property type="entry name" value="GAF domain-like"/>
    <property type="match status" value="2"/>
</dbReference>
<dbReference type="Gene3D" id="1.10.287.130">
    <property type="match status" value="1"/>
</dbReference>
<comment type="caution">
    <text evidence="10">The sequence shown here is derived from an EMBL/GenBank/DDBJ whole genome shotgun (WGS) entry which is preliminary data.</text>
</comment>
<dbReference type="Pfam" id="PF02518">
    <property type="entry name" value="HATPase_c"/>
    <property type="match status" value="1"/>
</dbReference>
<proteinExistence type="predicted"/>
<evidence type="ECO:0000259" key="8">
    <source>
        <dbReference type="PROSITE" id="PS50109"/>
    </source>
</evidence>
<dbReference type="InterPro" id="IPR005467">
    <property type="entry name" value="His_kinase_dom"/>
</dbReference>
<accession>A0ABQ2FGT1</accession>
<dbReference type="InterPro" id="IPR036097">
    <property type="entry name" value="HisK_dim/P_sf"/>
</dbReference>
<dbReference type="PANTHER" id="PTHR42878">
    <property type="entry name" value="TWO-COMPONENT HISTIDINE KINASE"/>
    <property type="match status" value="1"/>
</dbReference>
<dbReference type="InterPro" id="IPR000700">
    <property type="entry name" value="PAS-assoc_C"/>
</dbReference>
<dbReference type="Pfam" id="PF08448">
    <property type="entry name" value="PAS_4"/>
    <property type="match status" value="1"/>
</dbReference>
<dbReference type="InterPro" id="IPR000014">
    <property type="entry name" value="PAS"/>
</dbReference>
<feature type="coiled-coil region" evidence="7">
    <location>
        <begin position="320"/>
        <end position="347"/>
    </location>
</feature>
<dbReference type="NCBIfam" id="TIGR00229">
    <property type="entry name" value="sensory_box"/>
    <property type="match status" value="1"/>
</dbReference>
<dbReference type="InterPro" id="IPR013656">
    <property type="entry name" value="PAS_4"/>
</dbReference>
<dbReference type="PANTHER" id="PTHR42878:SF15">
    <property type="entry name" value="BACTERIOPHYTOCHROME"/>
    <property type="match status" value="1"/>
</dbReference>
<evidence type="ECO:0000313" key="10">
    <source>
        <dbReference type="EMBL" id="GGK87926.1"/>
    </source>
</evidence>